<name>A0A7W6C4N6_9SPHN</name>
<proteinExistence type="predicted"/>
<dbReference type="RefSeq" id="WP_183618721.1">
    <property type="nucleotide sequence ID" value="NZ_JACIDY010000012.1"/>
</dbReference>
<dbReference type="SMART" id="SM00869">
    <property type="entry name" value="Autotransporter"/>
    <property type="match status" value="1"/>
</dbReference>
<evidence type="ECO:0000259" key="1">
    <source>
        <dbReference type="PROSITE" id="PS51208"/>
    </source>
</evidence>
<dbReference type="EMBL" id="JACIDY010000012">
    <property type="protein sequence ID" value="MBB3941619.1"/>
    <property type="molecule type" value="Genomic_DNA"/>
</dbReference>
<reference evidence="2 3" key="1">
    <citation type="submission" date="2020-08" db="EMBL/GenBank/DDBJ databases">
        <title>Genomic Encyclopedia of Type Strains, Phase IV (KMG-IV): sequencing the most valuable type-strain genomes for metagenomic binning, comparative biology and taxonomic classification.</title>
        <authorList>
            <person name="Goeker M."/>
        </authorList>
    </citation>
    <scope>NUCLEOTIDE SEQUENCE [LARGE SCALE GENOMIC DNA]</scope>
    <source>
        <strain evidence="2 3">DSM 27568</strain>
    </source>
</reference>
<evidence type="ECO:0000313" key="3">
    <source>
        <dbReference type="Proteomes" id="UP000561459"/>
    </source>
</evidence>
<comment type="caution">
    <text evidence="2">The sequence shown here is derived from an EMBL/GenBank/DDBJ whole genome shotgun (WGS) entry which is preliminary data.</text>
</comment>
<dbReference type="SUPFAM" id="SSF103515">
    <property type="entry name" value="Autotransporter"/>
    <property type="match status" value="1"/>
</dbReference>
<accession>A0A7W6C4N6</accession>
<gene>
    <name evidence="2" type="ORF">GGR39_003300</name>
</gene>
<dbReference type="Gene3D" id="2.160.20.160">
    <property type="match status" value="2"/>
</dbReference>
<protein>
    <recommendedName>
        <fullName evidence="1">Autotransporter domain-containing protein</fullName>
    </recommendedName>
</protein>
<dbReference type="InterPro" id="IPR036709">
    <property type="entry name" value="Autotransporte_beta_dom_sf"/>
</dbReference>
<dbReference type="PRINTS" id="PR00313">
    <property type="entry name" value="CABNDNGRPT"/>
</dbReference>
<dbReference type="InterPro" id="IPR005546">
    <property type="entry name" value="Autotransporte_beta"/>
</dbReference>
<feature type="domain" description="Autotransporter" evidence="1">
    <location>
        <begin position="1995"/>
        <end position="2270"/>
    </location>
</feature>
<sequence>MQSGQTTTCSGLDVDGLVVANSGATVVVANGATVVGSGGPAISVAMPSTSGYSYLTRTAAIEVDGIVTGGTDAGIRVQPGSAANSYDGGGSSVSITIGASGLVTGSTGISGVRTPDNPYASSIITLDNSGTVSAASGPAISTDSLGSSFDGIVNRQGGLIGGIATSFNALDNSGTIDGGAGSALASASANGYRPNEVRNQGLITSSGGAPTIVATGSITNSGVISNTGAGTTISSSTGFLTLRNDASGTISSNGGTAISTPYAISLINAGRITGNVVAGSNMSFTGSSVDTGQGVLDGNLQFGPSFDTLYVRYVDGAFRTGVTGTIDGGSGTDTVIARFTGDATVTAAAPRITNFENFGVEAAQGTRVVLGNGFSTSGSLGLSGDGTIENRTTLRTAGPVVTASSFNSTLSFVNAGTIEDTATGNGFAVNTSLQDLVNTGQILSSEGGVYASSYTFDNSGDIIAAGTAVYGSLHGLPFRNSGLIRSTGGTGLLASSSSFNVGRGIENSGTIEGALVGANLGTNLINTGTIRSPGTAVTLAYGTLENRSGGLIAGGQQAATVGYTGTLVNAGTINGNVTLQDSFGYGSARFFALDGGVLNGDLALGRYTTLVTELSGTGTSGFAGINGNVTSNGGSVRFRVRSDTTATIPALSGFQSVGYDLYDKAALTLGGSGDIAQQLVFAGNGSVDLTANLVATTQAAIVSDYVLDWAGNSYAANTLSLVSRGSITMTRTDPNVYASVVQLREGDTFTNAGTITVRDVTGSPYRGVAISGGRIINTGTITVENADAFSGAQSVVNSGTVTGNGPLARFLSGTLTNSGTLTSTNGPALQLGPSSFGTSGLIDNLTGGVISGAGGLAIQSAGGSVRNAGTINGSVDLSYGNVYSYYGSSYTAAGGILNGDLRFGRNNDLLIETGNGFGVTGAIDGGEGDDVVLRARSASATVALGDLPTGFESEVVGASGADTVVTLTGAPGRTADIGVIGDGRIVNQAATTGSVYSFTSPYGPVLPGFDTSSRLASFDNQADVGRSIIVQANALTNSANVGSATATSPDDGERGIVQYATGTLSFNNSGTVTGAAYLNGDTLTRASIVNSGTIRSSGQADAAVGLSQSYYSPETLSGPLALDVTNSGTIEQTGISGDALYLGTAGEGTIAIRNSGTIRANAGGETRTYYIYGPNYPEYSYSFTDLATGIDVDSYGAISQTTISNLASGTIEASGALSVAVLASGQLTLDNAGVITGGGDINYTQSSPFGSSFSTTYAGAVQTFGNFDDRLTNSGTITGTVDLGGGDDTIVNTGTITGNVRLGAGNDSFTQAISGTLGGTVFGGEGFDTFHVDATGTGAIAGSQVNGFERLVQTGSGSATWSGSFEAPTIELEGSTLLVAAGTTLQTSGAATITGGSGAQTVANAGTIAGSVLLGDGNDTYRDIAGSSVGGIVDGGAGQDTYQFVLAGDRTATTANRNFENVTVGGSGTLTYALNQSFAQVRLDGVGLNLALQGNSIGEVLGGEGSETLRADGDLPRVALGGGNDTLVLGGATAAGFYDGGTGLDTLTLSGLGPVTLSGTATGFETLALGSNALTVTGTLGAAGETVTLTDKAETVTLAKGGAIRASLNLGAGDDLFRLQEASYVGPIDGGAGQDTFSIETGSPYTLGNTVTGFERFSLNGNALTIAGSLGTAGQALGFDDADDTITVAAGARLLGDVNLGGGNDRLTIAGAFAGSVDGGAGSDQLIVSSGSQAAPVAFTSIANVESYAQGSGFATISGIASLGGASLSGGRLVGLAGSTINAGTITVQQGATFGSAGTVNANLAVAGTLSPGASPGTMTVNGNIALGATSLSLFEITPTAADKLVVSGTLSIAQGATLQLDPSGTIAPGRTLDLVVTGGGINGSFTNVVKPASLFGIIVQDAKRIQLLGQFLNNPGFTPQVQASIAYTNAVLLAQPASSALLTALPVLAPGGVTDPVAFARLTPEPYASAVQTSVERGLIVTRAMRSMTFAQADDTPRAFTFGQALGGWSRIEAGNRRGTAEAKSKGYGFLGGIGAVTGNWAGGAFVGYLEEDQTIAALAARTKTDGVIAGVHLRYDNDSVSASVSAFYDGAKAETRRALPAAGSADADYHLRGAVFDAKIAVPIKAASGLAMVPQLGTTWIRTRREGVVEGGGSPFALTVRGDRQWAGFADASLKFEKLGTQAPLRPWITLGGRYQLQGRTPVAVAGFGGGAVALVAYGAPRARITGTVDAGLDAIVAPGVDLFVNGTSEFSAHGSRTGLNGGVKILF</sequence>
<dbReference type="SUPFAM" id="SSF51120">
    <property type="entry name" value="beta-Roll"/>
    <property type="match status" value="1"/>
</dbReference>
<dbReference type="PROSITE" id="PS51208">
    <property type="entry name" value="AUTOTRANSPORTER"/>
    <property type="match status" value="1"/>
</dbReference>
<evidence type="ECO:0000313" key="2">
    <source>
        <dbReference type="EMBL" id="MBB3941619.1"/>
    </source>
</evidence>
<dbReference type="Proteomes" id="UP000561459">
    <property type="component" value="Unassembled WGS sequence"/>
</dbReference>
<keyword evidence="3" id="KW-1185">Reference proteome</keyword>
<organism evidence="2 3">
    <name type="scientific">Novosphingobium fluoreni</name>
    <dbReference type="NCBI Taxonomy" id="1391222"/>
    <lineage>
        <taxon>Bacteria</taxon>
        <taxon>Pseudomonadati</taxon>
        <taxon>Pseudomonadota</taxon>
        <taxon>Alphaproteobacteria</taxon>
        <taxon>Sphingomonadales</taxon>
        <taxon>Sphingomonadaceae</taxon>
        <taxon>Novosphingobium</taxon>
    </lineage>
</organism>
<dbReference type="InterPro" id="IPR011049">
    <property type="entry name" value="Serralysin-like_metalloprot_C"/>
</dbReference>